<evidence type="ECO:0000313" key="1">
    <source>
        <dbReference type="EMBL" id="CAF9943552.1"/>
    </source>
</evidence>
<dbReference type="EMBL" id="CAJPDR010001098">
    <property type="protein sequence ID" value="CAF9943552.1"/>
    <property type="molecule type" value="Genomic_DNA"/>
</dbReference>
<reference evidence="1" key="1">
    <citation type="submission" date="2021-03" db="EMBL/GenBank/DDBJ databases">
        <authorList>
            <person name="Tagirdzhanova G."/>
        </authorList>
    </citation>
    <scope>NUCLEOTIDE SEQUENCE</scope>
</reference>
<comment type="caution">
    <text evidence="1">The sequence shown here is derived from an EMBL/GenBank/DDBJ whole genome shotgun (WGS) entry which is preliminary data.</text>
</comment>
<proteinExistence type="predicted"/>
<dbReference type="Proteomes" id="UP000664203">
    <property type="component" value="Unassembled WGS sequence"/>
</dbReference>
<organism evidence="1 2">
    <name type="scientific">Alectoria fallacina</name>
    <dbReference type="NCBI Taxonomy" id="1903189"/>
    <lineage>
        <taxon>Eukaryota</taxon>
        <taxon>Fungi</taxon>
        <taxon>Dikarya</taxon>
        <taxon>Ascomycota</taxon>
        <taxon>Pezizomycotina</taxon>
        <taxon>Lecanoromycetes</taxon>
        <taxon>OSLEUM clade</taxon>
        <taxon>Lecanoromycetidae</taxon>
        <taxon>Lecanorales</taxon>
        <taxon>Lecanorineae</taxon>
        <taxon>Parmeliaceae</taxon>
        <taxon>Alectoria</taxon>
    </lineage>
</organism>
<keyword evidence="2" id="KW-1185">Reference proteome</keyword>
<dbReference type="AlphaFoldDB" id="A0A8H3JA18"/>
<gene>
    <name evidence="1" type="ORF">ALECFALPRED_000603</name>
</gene>
<name>A0A8H3JA18_9LECA</name>
<sequence length="99" mass="10617">MGAYGRPVLTLFLWKNGASFDRIMNKYTSAPYPAGIDPRTPIILKAFNALNSSVNILNGTLPEGIDFSHPAPLVHPNVFNSSSGPSDNTVIDVLLTDSS</sequence>
<accession>A0A8H3JA18</accession>
<evidence type="ECO:0000313" key="2">
    <source>
        <dbReference type="Proteomes" id="UP000664203"/>
    </source>
</evidence>
<protein>
    <submittedName>
        <fullName evidence="1">Uncharacterized protein</fullName>
    </submittedName>
</protein>
<dbReference type="OrthoDB" id="10305916at2759"/>